<protein>
    <recommendedName>
        <fullName evidence="5">Tetratricopeptide repeat protein</fullName>
    </recommendedName>
</protein>
<feature type="signal peptide" evidence="2">
    <location>
        <begin position="1"/>
        <end position="24"/>
    </location>
</feature>
<proteinExistence type="predicted"/>
<dbReference type="RefSeq" id="WP_132296179.1">
    <property type="nucleotide sequence ID" value="NZ_SKBM01000037.1"/>
</dbReference>
<accession>A0A4R4D365</accession>
<organism evidence="3 4">
    <name type="scientific">Roseicella aquatilis</name>
    <dbReference type="NCBI Taxonomy" id="2527868"/>
    <lineage>
        <taxon>Bacteria</taxon>
        <taxon>Pseudomonadati</taxon>
        <taxon>Pseudomonadota</taxon>
        <taxon>Alphaproteobacteria</taxon>
        <taxon>Acetobacterales</taxon>
        <taxon>Roseomonadaceae</taxon>
        <taxon>Roseicella</taxon>
    </lineage>
</organism>
<evidence type="ECO:0000256" key="2">
    <source>
        <dbReference type="SAM" id="SignalP"/>
    </source>
</evidence>
<reference evidence="3 4" key="1">
    <citation type="submission" date="2019-03" db="EMBL/GenBank/DDBJ databases">
        <title>Paracraurococcus aquatilis NE82 genome sequence.</title>
        <authorList>
            <person name="Zhao Y."/>
            <person name="Du Z."/>
        </authorList>
    </citation>
    <scope>NUCLEOTIDE SEQUENCE [LARGE SCALE GENOMIC DNA]</scope>
    <source>
        <strain evidence="3 4">NE82</strain>
    </source>
</reference>
<keyword evidence="2" id="KW-0732">Signal</keyword>
<feature type="compositionally biased region" description="Low complexity" evidence="1">
    <location>
        <begin position="133"/>
        <end position="154"/>
    </location>
</feature>
<keyword evidence="4" id="KW-1185">Reference proteome</keyword>
<dbReference type="Proteomes" id="UP000295023">
    <property type="component" value="Unassembled WGS sequence"/>
</dbReference>
<name>A0A4R4D365_9PROT</name>
<feature type="chain" id="PRO_5021032607" description="Tetratricopeptide repeat protein" evidence="2">
    <location>
        <begin position="25"/>
        <end position="892"/>
    </location>
</feature>
<evidence type="ECO:0000313" key="3">
    <source>
        <dbReference type="EMBL" id="TCZ53672.1"/>
    </source>
</evidence>
<evidence type="ECO:0000256" key="1">
    <source>
        <dbReference type="SAM" id="MobiDB-lite"/>
    </source>
</evidence>
<evidence type="ECO:0008006" key="5">
    <source>
        <dbReference type="Google" id="ProtNLM"/>
    </source>
</evidence>
<gene>
    <name evidence="3" type="ORF">EXY23_24405</name>
</gene>
<comment type="caution">
    <text evidence="3">The sequence shown here is derived from an EMBL/GenBank/DDBJ whole genome shotgun (WGS) entry which is preliminary data.</text>
</comment>
<feature type="region of interest" description="Disordered" evidence="1">
    <location>
        <begin position="133"/>
        <end position="162"/>
    </location>
</feature>
<dbReference type="EMBL" id="SKBM01000037">
    <property type="protein sequence ID" value="TCZ53672.1"/>
    <property type="molecule type" value="Genomic_DNA"/>
</dbReference>
<evidence type="ECO:0000313" key="4">
    <source>
        <dbReference type="Proteomes" id="UP000295023"/>
    </source>
</evidence>
<sequence>MAKPLQRLLGGGLAALLLSTAAMAEPPRRAGSVPRVAVRALDQPGSVRLTFAWPRATGHSLSVTGDTATLRFGRAGAIALAPLQRRLPRNILGLSASRDSVTLRLRPGATPRVVQLGPVVALDILDPAPAAQAEAAPASTPLAPSPAPAVARGEAPPPVPAEPGRLRLPFPAGTGAAALARGGQWILAFDAAREVDVAAVRRLAPGLSQASAEQRRSATLIRLPLDAAATLDLVQQDGAWTLAAIAAPLPAGSAAMETLPGPPPRLLLRVGQPGRVINLPDPEGDGLLQLGTVTGPGAGLAEPRILATLTLLPTRLGLALQPLAEGIALRAAEGGFTVPLPMGDAPQEPSPPTETLLDLPDQPLAALLQRRRDAILAVADAAAASHGPTRLALAEALLALGLAPEAQGLAQAAMEEDPRLEAQPRALLLFGAASLLAGRAEEAAPALRDPRLDAVPEAQLWRGLLAADAQGAAQVIAQRGTLQRYPMALRARLVPRAAELLMAENHLDEAALLLRGAGVAASPRLALAEARLLEARGQADAALAAYAVLAGGRDQDVRALAMQRAAGLRLASGRDDARRAAAAMEAASAAWRGDDRELALRQRAAALRLEAGEAAVALALLRETEELFPDAAEPLRAAAEAALPRALLDPALPPIAALRLVEQWPEPLPAAAAEALGGLADRLRGLDLHPQAAAMLRRAIALQAVPGQRARLGLQLARALAESGDLPGAVAALGEVPEAALPGAERAIRARLDADLRRRGGDEDGAARMLRGLGPAGAGELAEMLAARQDWAGAARALAGLAAAIPPAPAPLSVEHRALLLKLAAYTGLAGDEAGLAALRGTYAARVAGGPLAEAFAMLTAGEVAERKPNLDRLRQETAAARALQDQLRSLR</sequence>
<dbReference type="OrthoDB" id="7431909at2"/>
<dbReference type="AlphaFoldDB" id="A0A4R4D365"/>